<keyword evidence="1" id="KW-0472">Membrane</keyword>
<accession>A0A8S5LUZ3</accession>
<feature type="transmembrane region" description="Helical" evidence="1">
    <location>
        <begin position="33"/>
        <end position="53"/>
    </location>
</feature>
<proteinExistence type="predicted"/>
<keyword evidence="1" id="KW-1133">Transmembrane helix</keyword>
<name>A0A8S5LUZ3_9CAUD</name>
<keyword evidence="1" id="KW-0812">Transmembrane</keyword>
<sequence>MKEAYFDPALQKHRERQALIHKWQARRAFFKKYRVLIASSAVSFAGVAALLFWKLSPLF</sequence>
<reference evidence="2" key="1">
    <citation type="journal article" date="2021" name="Proc. Natl. Acad. Sci. U.S.A.">
        <title>A Catalog of Tens of Thousands of Viruses from Human Metagenomes Reveals Hidden Associations with Chronic Diseases.</title>
        <authorList>
            <person name="Tisza M.J."/>
            <person name="Buck C.B."/>
        </authorList>
    </citation>
    <scope>NUCLEOTIDE SEQUENCE</scope>
    <source>
        <strain evidence="2">Ctrub15</strain>
    </source>
</reference>
<dbReference type="EMBL" id="BK014743">
    <property type="protein sequence ID" value="DAD73714.1"/>
    <property type="molecule type" value="Genomic_DNA"/>
</dbReference>
<protein>
    <submittedName>
        <fullName evidence="2">Uncharacterized protein</fullName>
    </submittedName>
</protein>
<evidence type="ECO:0000256" key="1">
    <source>
        <dbReference type="SAM" id="Phobius"/>
    </source>
</evidence>
<evidence type="ECO:0000313" key="2">
    <source>
        <dbReference type="EMBL" id="DAD73714.1"/>
    </source>
</evidence>
<organism evidence="2">
    <name type="scientific">Podoviridae sp. ctrub15</name>
    <dbReference type="NCBI Taxonomy" id="2826581"/>
    <lineage>
        <taxon>Viruses</taxon>
        <taxon>Duplodnaviria</taxon>
        <taxon>Heunggongvirae</taxon>
        <taxon>Uroviricota</taxon>
        <taxon>Caudoviricetes</taxon>
    </lineage>
</organism>